<evidence type="ECO:0000256" key="6">
    <source>
        <dbReference type="ARBA" id="ARBA00022741"/>
    </source>
</evidence>
<dbReference type="InterPro" id="IPR042114">
    <property type="entry name" value="GatB_C_1"/>
</dbReference>
<sequence>MIIRPSAEGSGGTTSETVMGYLKGIPMLVIIGPHHEGISDNNSTFMIRMLNRRGLFFDTEKDVVDFVRKHIAIFKQGRRTIRRFIEKIKKQNPFINDRPKPRWDDRFEGKTVIILGWPGAGKGTQARRLQDLAGFKYFGSGHELRKLSNKLPKQGQSLGKGNLAKPVIIDYLLTHSLLRWERFEPVVIDGSPKMPEEAQALMDLFELLDRKPIVIVIDITEELSRERIVQRRNCGHCEISFCGSELIDGSSCPYCGAMLMVRPENADPEAINKIMNWYQTNVKKVIEFFESFGLFLFEILWYFENMAKHESKYEPVIGLEIHTELKTKTKMFCASKNDPDERHPNINICPICTGQPGTLPVINQEAVNKVIKVGLALQSKISEITKWDRKNYFYPDLPKGYQISQYDEPICLGGKLLIPGTGKEINITRIHLEEDTGRLLHEGHIGHSLVDFNRAGVPLMELVTEPDLNSGEEASAFAQELQLILRYLGVSDADMEKGQLRVEANISLRESMVLGTKVEIKNLNSFKAVRDAIDYEIKRQAKLIDEGKKVVQETRGWNEDTGKTISQRGKEESHDYRYFPEPDLPPLKINFDLVEEIKTTMPELPSEKRSRFNAQYGLSDSQITILVGNEKLAGFFENVVSEFMNWDKEGLDKDSLLAPELDTSPHFIEKEKQLIINLSANYLLSDFLGLLNESSAEIDDIKITAENFAEWACLIHRNVITSRAAKEVLKEMWATGKDPSQVIREKDLVQVKDSDELEKVAQKIIDENSEAVSDYKKGKTASLQFLVGQVMKETRGKANPESVSEILKKLLK</sequence>
<evidence type="ECO:0000256" key="10">
    <source>
        <dbReference type="ARBA" id="ARBA00024799"/>
    </source>
</evidence>
<keyword evidence="4 15" id="KW-0808">Transferase</keyword>
<evidence type="ECO:0000313" key="16">
    <source>
        <dbReference type="Proteomes" id="UP000034563"/>
    </source>
</evidence>
<dbReference type="GO" id="GO:0005524">
    <property type="term" value="F:ATP binding"/>
    <property type="evidence" value="ECO:0007669"/>
    <property type="project" value="UniProtKB-KW"/>
</dbReference>
<evidence type="ECO:0000256" key="2">
    <source>
        <dbReference type="ARBA" id="ARBA00011123"/>
    </source>
</evidence>
<dbReference type="NCBIfam" id="TIGR00133">
    <property type="entry name" value="gatB"/>
    <property type="match status" value="1"/>
</dbReference>
<dbReference type="InterPro" id="IPR018027">
    <property type="entry name" value="Asn/Gln_amidotransferase"/>
</dbReference>
<keyword evidence="5" id="KW-0545">Nucleotide biosynthesis</keyword>
<dbReference type="PANTHER" id="PTHR11659">
    <property type="entry name" value="GLUTAMYL-TRNA GLN AMIDOTRANSFERASE SUBUNIT B MITOCHONDRIAL AND PROKARYOTIC PET112-RELATED"/>
    <property type="match status" value="1"/>
</dbReference>
<comment type="function">
    <text evidence="10">Allows the formation of correctly charged Asn-tRNA(Asn) or Gln-tRNA(Gln) through the transamidation of misacylated Asp-tRNA(Asn) or Glu-tRNA(Gln) in organisms which lack either or both of asparaginyl-tRNA or glutaminyl-tRNA synthetases. The reaction takes place in the presence of glutamine and ATP through an activated phospho-Asp-tRNA(Asn) or phospho-Glu-tRNA(Gln).</text>
</comment>
<dbReference type="InterPro" id="IPR000850">
    <property type="entry name" value="Adenylat/UMP-CMP_kin"/>
</dbReference>
<keyword evidence="8 13" id="KW-0067">ATP-binding</keyword>
<comment type="catalytic activity">
    <reaction evidence="13">
        <text>AMP + ATP = 2 ADP</text>
        <dbReference type="Rhea" id="RHEA:12973"/>
        <dbReference type="ChEBI" id="CHEBI:30616"/>
        <dbReference type="ChEBI" id="CHEBI:456215"/>
        <dbReference type="ChEBI" id="CHEBI:456216"/>
        <dbReference type="EC" id="2.7.4.3"/>
    </reaction>
</comment>
<dbReference type="InterPro" id="IPR003789">
    <property type="entry name" value="Asn/Gln_tRNA_amidoTrase-B-like"/>
</dbReference>
<dbReference type="SUPFAM" id="SSF55931">
    <property type="entry name" value="Glutamine synthetase/guanido kinase"/>
    <property type="match status" value="1"/>
</dbReference>
<dbReference type="Gene3D" id="1.10.10.410">
    <property type="match status" value="1"/>
</dbReference>
<protein>
    <recommendedName>
        <fullName evidence="13">Adenylate kinase</fullName>
        <ecNumber evidence="13">2.7.4.3</ecNumber>
    </recommendedName>
</protein>
<dbReference type="HAMAP" id="MF_00121">
    <property type="entry name" value="GatB"/>
    <property type="match status" value="1"/>
</dbReference>
<evidence type="ECO:0000256" key="5">
    <source>
        <dbReference type="ARBA" id="ARBA00022727"/>
    </source>
</evidence>
<dbReference type="Proteomes" id="UP000034563">
    <property type="component" value="Unassembled WGS sequence"/>
</dbReference>
<comment type="subunit">
    <text evidence="13">Monomer.</text>
</comment>
<dbReference type="GO" id="GO:0005737">
    <property type="term" value="C:cytoplasm"/>
    <property type="evidence" value="ECO:0007669"/>
    <property type="project" value="UniProtKB-SubCell"/>
</dbReference>
<dbReference type="GO" id="GO:0004017">
    <property type="term" value="F:AMP kinase activity"/>
    <property type="evidence" value="ECO:0007669"/>
    <property type="project" value="UniProtKB-EC"/>
</dbReference>
<dbReference type="SMART" id="SM00845">
    <property type="entry name" value="GatB_Yqey"/>
    <property type="match status" value="1"/>
</dbReference>
<dbReference type="EMBL" id="LCEQ01000012">
    <property type="protein sequence ID" value="KKS75451.1"/>
    <property type="molecule type" value="Genomic_DNA"/>
</dbReference>
<reference evidence="15 16" key="1">
    <citation type="journal article" date="2015" name="Nature">
        <title>rRNA introns, odd ribosomes, and small enigmatic genomes across a large radiation of phyla.</title>
        <authorList>
            <person name="Brown C.T."/>
            <person name="Hug L.A."/>
            <person name="Thomas B.C."/>
            <person name="Sharon I."/>
            <person name="Castelle C.J."/>
            <person name="Singh A."/>
            <person name="Wilkins M.J."/>
            <person name="Williams K.H."/>
            <person name="Banfield J.F."/>
        </authorList>
    </citation>
    <scope>NUCLEOTIDE SEQUENCE [LARGE SCALE GENOMIC DNA]</scope>
</reference>
<dbReference type="PRINTS" id="PR00094">
    <property type="entry name" value="ADENYLTKNASE"/>
</dbReference>
<comment type="catalytic activity">
    <reaction evidence="12">
        <text>L-glutamyl-tRNA(Gln) + L-glutamine + ATP + H2O = L-glutaminyl-tRNA(Gln) + L-glutamate + ADP + phosphate + H(+)</text>
        <dbReference type="Rhea" id="RHEA:17521"/>
        <dbReference type="Rhea" id="RHEA-COMP:9681"/>
        <dbReference type="Rhea" id="RHEA-COMP:9684"/>
        <dbReference type="ChEBI" id="CHEBI:15377"/>
        <dbReference type="ChEBI" id="CHEBI:15378"/>
        <dbReference type="ChEBI" id="CHEBI:29985"/>
        <dbReference type="ChEBI" id="CHEBI:30616"/>
        <dbReference type="ChEBI" id="CHEBI:43474"/>
        <dbReference type="ChEBI" id="CHEBI:58359"/>
        <dbReference type="ChEBI" id="CHEBI:78520"/>
        <dbReference type="ChEBI" id="CHEBI:78521"/>
        <dbReference type="ChEBI" id="CHEBI:456216"/>
    </reaction>
</comment>
<feature type="domain" description="Asn/Gln amidotransferase" evidence="14">
    <location>
        <begin position="666"/>
        <end position="811"/>
    </location>
</feature>
<dbReference type="EC" id="2.7.4.3" evidence="13"/>
<gene>
    <name evidence="15" type="ORF">UV48_C0012G0023</name>
</gene>
<evidence type="ECO:0000256" key="1">
    <source>
        <dbReference type="ARBA" id="ARBA00005306"/>
    </source>
</evidence>
<evidence type="ECO:0000256" key="4">
    <source>
        <dbReference type="ARBA" id="ARBA00022679"/>
    </source>
</evidence>
<dbReference type="Gene3D" id="3.40.50.300">
    <property type="entry name" value="P-loop containing nucleotide triphosphate hydrolases"/>
    <property type="match status" value="1"/>
</dbReference>
<evidence type="ECO:0000313" key="15">
    <source>
        <dbReference type="EMBL" id="KKS75451.1"/>
    </source>
</evidence>
<accession>A0A0G1DXA3</accession>
<dbReference type="Pfam" id="PF02934">
    <property type="entry name" value="GatB_N"/>
    <property type="match status" value="1"/>
</dbReference>
<dbReference type="InterPro" id="IPR017958">
    <property type="entry name" value="Gln-tRNA_amidoTrfase_suB_CS"/>
</dbReference>
<comment type="caution">
    <text evidence="15">The sequence shown here is derived from an EMBL/GenBank/DDBJ whole genome shotgun (WGS) entry which is preliminary data.</text>
</comment>
<dbReference type="InterPro" id="IPR006075">
    <property type="entry name" value="Asn/Gln-tRNA_Trfase_suB/E_cat"/>
</dbReference>
<dbReference type="PROSITE" id="PS01234">
    <property type="entry name" value="GATB"/>
    <property type="match status" value="1"/>
</dbReference>
<dbReference type="GO" id="GO:0050567">
    <property type="term" value="F:glutaminyl-tRNA synthase (glutamine-hydrolyzing) activity"/>
    <property type="evidence" value="ECO:0007669"/>
    <property type="project" value="RHEA"/>
</dbReference>
<comment type="subcellular location">
    <subcellularLocation>
        <location evidence="13">Cytoplasm</location>
    </subcellularLocation>
</comment>
<dbReference type="InterPro" id="IPR017959">
    <property type="entry name" value="Asn/Gln-tRNA_amidoTrfase_suB/E"/>
</dbReference>
<dbReference type="InterPro" id="IPR027417">
    <property type="entry name" value="P-loop_NTPase"/>
</dbReference>
<dbReference type="NCBIfam" id="NF004014">
    <property type="entry name" value="PRK05477.1-4"/>
    <property type="match status" value="1"/>
</dbReference>
<dbReference type="InterPro" id="IPR004413">
    <property type="entry name" value="GatB"/>
</dbReference>
<keyword evidence="6 13" id="KW-0547">Nucleotide-binding</keyword>
<feature type="non-terminal residue" evidence="15">
    <location>
        <position position="1"/>
    </location>
</feature>
<evidence type="ECO:0000256" key="3">
    <source>
        <dbReference type="ARBA" id="ARBA00022598"/>
    </source>
</evidence>
<evidence type="ECO:0000256" key="12">
    <source>
        <dbReference type="ARBA" id="ARBA00047913"/>
    </source>
</evidence>
<keyword evidence="9" id="KW-0648">Protein biosynthesis</keyword>
<keyword evidence="7" id="KW-0418">Kinase</keyword>
<dbReference type="GO" id="GO:0050566">
    <property type="term" value="F:asparaginyl-tRNA synthase (glutamine-hydrolyzing) activity"/>
    <property type="evidence" value="ECO:0007669"/>
    <property type="project" value="RHEA"/>
</dbReference>
<dbReference type="NCBIfam" id="NF004012">
    <property type="entry name" value="PRK05477.1-2"/>
    <property type="match status" value="1"/>
</dbReference>
<evidence type="ECO:0000256" key="8">
    <source>
        <dbReference type="ARBA" id="ARBA00022840"/>
    </source>
</evidence>
<dbReference type="Gene3D" id="1.10.150.380">
    <property type="entry name" value="GatB domain, N-terminal subdomain"/>
    <property type="match status" value="1"/>
</dbReference>
<comment type="subunit">
    <text evidence="2">Heterotrimer of A, B and C subunits.</text>
</comment>
<dbReference type="Pfam" id="PF00406">
    <property type="entry name" value="ADK"/>
    <property type="match status" value="1"/>
</dbReference>
<dbReference type="AlphaFoldDB" id="A0A0G1DXA3"/>
<organism evidence="15 16">
    <name type="scientific">Candidatus Azambacteria bacterium GW2011_GWA2_42_9</name>
    <dbReference type="NCBI Taxonomy" id="1618613"/>
    <lineage>
        <taxon>Bacteria</taxon>
        <taxon>Candidatus Azamiibacteriota</taxon>
    </lineage>
</organism>
<name>A0A0G1DXA3_9BACT</name>
<dbReference type="Pfam" id="PF02637">
    <property type="entry name" value="GatB_Yqey"/>
    <property type="match status" value="1"/>
</dbReference>
<dbReference type="FunFam" id="1.10.10.410:FF:000001">
    <property type="entry name" value="Aspartyl/glutamyl-tRNA(Asn/Gln) amidotransferase subunit B"/>
    <property type="match status" value="1"/>
</dbReference>
<proteinExistence type="inferred from homology"/>
<evidence type="ECO:0000256" key="7">
    <source>
        <dbReference type="ARBA" id="ARBA00022777"/>
    </source>
</evidence>
<evidence type="ECO:0000259" key="14">
    <source>
        <dbReference type="SMART" id="SM00845"/>
    </source>
</evidence>
<dbReference type="InterPro" id="IPR023168">
    <property type="entry name" value="GatB_Yqey_C_2"/>
</dbReference>
<keyword evidence="3" id="KW-0436">Ligase</keyword>
<evidence type="ECO:0000256" key="13">
    <source>
        <dbReference type="RuleBase" id="RU003331"/>
    </source>
</evidence>
<evidence type="ECO:0000256" key="11">
    <source>
        <dbReference type="ARBA" id="ARBA00047380"/>
    </source>
</evidence>
<evidence type="ECO:0000256" key="9">
    <source>
        <dbReference type="ARBA" id="ARBA00022917"/>
    </source>
</evidence>
<comment type="similarity">
    <text evidence="1">Belongs to the GatB/GatE family. GatB subfamily.</text>
</comment>
<dbReference type="PATRIC" id="fig|1618613.3.peg.371"/>
<dbReference type="SUPFAM" id="SSF89095">
    <property type="entry name" value="GatB/YqeY motif"/>
    <property type="match status" value="1"/>
</dbReference>
<dbReference type="SUPFAM" id="SSF52540">
    <property type="entry name" value="P-loop containing nucleoside triphosphate hydrolases"/>
    <property type="match status" value="1"/>
</dbReference>
<dbReference type="InterPro" id="IPR014746">
    <property type="entry name" value="Gln_synth/guanido_kin_cat_dom"/>
</dbReference>
<dbReference type="GO" id="GO:0006412">
    <property type="term" value="P:translation"/>
    <property type="evidence" value="ECO:0007669"/>
    <property type="project" value="UniProtKB-KW"/>
</dbReference>
<comment type="catalytic activity">
    <reaction evidence="11">
        <text>L-aspartyl-tRNA(Asn) + L-glutamine + ATP + H2O = L-asparaginyl-tRNA(Asn) + L-glutamate + ADP + phosphate + 2 H(+)</text>
        <dbReference type="Rhea" id="RHEA:14513"/>
        <dbReference type="Rhea" id="RHEA-COMP:9674"/>
        <dbReference type="Rhea" id="RHEA-COMP:9677"/>
        <dbReference type="ChEBI" id="CHEBI:15377"/>
        <dbReference type="ChEBI" id="CHEBI:15378"/>
        <dbReference type="ChEBI" id="CHEBI:29985"/>
        <dbReference type="ChEBI" id="CHEBI:30616"/>
        <dbReference type="ChEBI" id="CHEBI:43474"/>
        <dbReference type="ChEBI" id="CHEBI:58359"/>
        <dbReference type="ChEBI" id="CHEBI:78515"/>
        <dbReference type="ChEBI" id="CHEBI:78516"/>
        <dbReference type="ChEBI" id="CHEBI:456216"/>
    </reaction>
</comment>